<keyword evidence="1" id="KW-0812">Transmembrane</keyword>
<name>U2YQD9_9SPHN</name>
<keyword evidence="3" id="KW-1185">Reference proteome</keyword>
<dbReference type="AlphaFoldDB" id="U2YQD9"/>
<dbReference type="Proteomes" id="UP000016568">
    <property type="component" value="Unassembled WGS sequence"/>
</dbReference>
<protein>
    <submittedName>
        <fullName evidence="2">Uncharacterized protein</fullName>
    </submittedName>
</protein>
<proteinExistence type="predicted"/>
<dbReference type="KEGG" id="ntd:EGO55_10500"/>
<dbReference type="OrthoDB" id="9770040at2"/>
<accession>U2YQD9</accession>
<evidence type="ECO:0000313" key="2">
    <source>
        <dbReference type="EMBL" id="GAD50872.1"/>
    </source>
</evidence>
<gene>
    <name evidence="2" type="ORF">NT2_12_01310</name>
</gene>
<dbReference type="RefSeq" id="WP_021691690.1">
    <property type="nucleotide sequence ID" value="NZ_BASZ01000012.1"/>
</dbReference>
<dbReference type="EMBL" id="BASZ01000012">
    <property type="protein sequence ID" value="GAD50872.1"/>
    <property type="molecule type" value="Genomic_DNA"/>
</dbReference>
<comment type="caution">
    <text evidence="2">The sequence shown here is derived from an EMBL/GenBank/DDBJ whole genome shotgun (WGS) entry which is preliminary data.</text>
</comment>
<organism evidence="2 3">
    <name type="scientific">Caenibius tardaugens NBRC 16725</name>
    <dbReference type="NCBI Taxonomy" id="1219035"/>
    <lineage>
        <taxon>Bacteria</taxon>
        <taxon>Pseudomonadati</taxon>
        <taxon>Pseudomonadota</taxon>
        <taxon>Alphaproteobacteria</taxon>
        <taxon>Sphingomonadales</taxon>
        <taxon>Erythrobacteraceae</taxon>
        <taxon>Caenibius</taxon>
    </lineage>
</organism>
<evidence type="ECO:0000256" key="1">
    <source>
        <dbReference type="SAM" id="Phobius"/>
    </source>
</evidence>
<keyword evidence="1" id="KW-0472">Membrane</keyword>
<feature type="transmembrane region" description="Helical" evidence="1">
    <location>
        <begin position="20"/>
        <end position="44"/>
    </location>
</feature>
<sequence>MLSPLNVANLGQAPHRLMFFVGGLNLLAAMAWWALWLILAPWGFPSMPQPEPYAGRLHAFLMQYQVLPSFFFGFLLTVFSRWIRQPDLDRRTA</sequence>
<reference evidence="2 3" key="1">
    <citation type="submission" date="2013-09" db="EMBL/GenBank/DDBJ databases">
        <title>Whole genome shotgun sequence of Novosphingobium tardaugens NBRC 16725.</title>
        <authorList>
            <person name="Isaki S."/>
            <person name="Hosoyama A."/>
            <person name="Tsuchikane K."/>
            <person name="Katsumata H."/>
            <person name="Ando Y."/>
            <person name="Yamazaki S."/>
            <person name="Fujita N."/>
        </authorList>
    </citation>
    <scope>NUCLEOTIDE SEQUENCE [LARGE SCALE GENOMIC DNA]</scope>
    <source>
        <strain evidence="2 3">NBRC 16725</strain>
    </source>
</reference>
<dbReference type="InterPro" id="IPR010266">
    <property type="entry name" value="NnrS"/>
</dbReference>
<evidence type="ECO:0000313" key="3">
    <source>
        <dbReference type="Proteomes" id="UP000016568"/>
    </source>
</evidence>
<keyword evidence="1" id="KW-1133">Transmembrane helix</keyword>
<feature type="transmembrane region" description="Helical" evidence="1">
    <location>
        <begin position="64"/>
        <end position="83"/>
    </location>
</feature>
<dbReference type="eggNOG" id="COG3213">
    <property type="taxonomic scope" value="Bacteria"/>
</dbReference>
<dbReference type="Pfam" id="PF05940">
    <property type="entry name" value="NnrS"/>
    <property type="match status" value="1"/>
</dbReference>